<evidence type="ECO:0000313" key="3">
    <source>
        <dbReference type="Proteomes" id="UP001295684"/>
    </source>
</evidence>
<name>A0AAD1U4P9_EUPCR</name>
<evidence type="ECO:0000256" key="1">
    <source>
        <dbReference type="SAM" id="MobiDB-lite"/>
    </source>
</evidence>
<protein>
    <submittedName>
        <fullName evidence="2">Uncharacterized protein</fullName>
    </submittedName>
</protein>
<gene>
    <name evidence="2" type="ORF">ECRASSUSDP1_LOCUS513</name>
</gene>
<keyword evidence="3" id="KW-1185">Reference proteome</keyword>
<feature type="region of interest" description="Disordered" evidence="1">
    <location>
        <begin position="325"/>
        <end position="345"/>
    </location>
</feature>
<feature type="region of interest" description="Disordered" evidence="1">
    <location>
        <begin position="166"/>
        <end position="185"/>
    </location>
</feature>
<evidence type="ECO:0000313" key="2">
    <source>
        <dbReference type="EMBL" id="CAI2359228.1"/>
    </source>
</evidence>
<feature type="compositionally biased region" description="Basic residues" evidence="1">
    <location>
        <begin position="171"/>
        <end position="182"/>
    </location>
</feature>
<organism evidence="2 3">
    <name type="scientific">Euplotes crassus</name>
    <dbReference type="NCBI Taxonomy" id="5936"/>
    <lineage>
        <taxon>Eukaryota</taxon>
        <taxon>Sar</taxon>
        <taxon>Alveolata</taxon>
        <taxon>Ciliophora</taxon>
        <taxon>Intramacronucleata</taxon>
        <taxon>Spirotrichea</taxon>
        <taxon>Hypotrichia</taxon>
        <taxon>Euplotida</taxon>
        <taxon>Euplotidae</taxon>
        <taxon>Moneuplotes</taxon>
    </lineage>
</organism>
<sequence>MNPQFPRLRDNRRGPILKRNAISPIFSNFGSNPNEKQKNREKFVPFASSPIQLNRTLRTAQGKEFRDQFGNYIEKFGGLHNPGFSHNNLFDNSSNGWNKFLGIIKQTPTQENTVNVIKNMKAKKKIIESVHSNKNKKLLLENENILKCYAFNTFLKEKSDGKKKGLDIQFKRNKRGSSAKRPSRTDTSKMIVSLLGDTHFLNEVKQSTKELFYNETRVKSEETPIERLTKIKTPTNMREKFKEQPKTWKKKMTPKDKLLTIQYTMRSSRRIKDIRDSMKRCTLFTRESVFKKNGQQKFSFLNKSDRNSAFYNLIKLNNLSSTKKHEESQCSFSTESEKENEDTVDDTEFDRHRGFLIPSMNPHYSIVSSKKSFTVQDDVINEDEEDDGHPLDSTPKLNELKNIKKNFTVVKSRDHLSNIERAKKTITNFSGLINLK</sequence>
<dbReference type="EMBL" id="CAMPGE010000481">
    <property type="protein sequence ID" value="CAI2359228.1"/>
    <property type="molecule type" value="Genomic_DNA"/>
</dbReference>
<dbReference type="AlphaFoldDB" id="A0AAD1U4P9"/>
<proteinExistence type="predicted"/>
<dbReference type="Proteomes" id="UP001295684">
    <property type="component" value="Unassembled WGS sequence"/>
</dbReference>
<accession>A0AAD1U4P9</accession>
<reference evidence="2" key="1">
    <citation type="submission" date="2023-07" db="EMBL/GenBank/DDBJ databases">
        <authorList>
            <consortium name="AG Swart"/>
            <person name="Singh M."/>
            <person name="Singh A."/>
            <person name="Seah K."/>
            <person name="Emmerich C."/>
        </authorList>
    </citation>
    <scope>NUCLEOTIDE SEQUENCE</scope>
    <source>
        <strain evidence="2">DP1</strain>
    </source>
</reference>
<comment type="caution">
    <text evidence="2">The sequence shown here is derived from an EMBL/GenBank/DDBJ whole genome shotgun (WGS) entry which is preliminary data.</text>
</comment>